<dbReference type="Proteomes" id="UP001283361">
    <property type="component" value="Unassembled WGS sequence"/>
</dbReference>
<protein>
    <submittedName>
        <fullName evidence="2">Uncharacterized protein</fullName>
    </submittedName>
</protein>
<name>A0AAE1A4S0_9GAST</name>
<evidence type="ECO:0000256" key="1">
    <source>
        <dbReference type="SAM" id="MobiDB-lite"/>
    </source>
</evidence>
<feature type="compositionally biased region" description="Basic residues" evidence="1">
    <location>
        <begin position="55"/>
        <end position="71"/>
    </location>
</feature>
<comment type="caution">
    <text evidence="2">The sequence shown here is derived from an EMBL/GenBank/DDBJ whole genome shotgun (WGS) entry which is preliminary data.</text>
</comment>
<organism evidence="2 3">
    <name type="scientific">Elysia crispata</name>
    <name type="common">lettuce slug</name>
    <dbReference type="NCBI Taxonomy" id="231223"/>
    <lineage>
        <taxon>Eukaryota</taxon>
        <taxon>Metazoa</taxon>
        <taxon>Spiralia</taxon>
        <taxon>Lophotrochozoa</taxon>
        <taxon>Mollusca</taxon>
        <taxon>Gastropoda</taxon>
        <taxon>Heterobranchia</taxon>
        <taxon>Euthyneura</taxon>
        <taxon>Panpulmonata</taxon>
        <taxon>Sacoglossa</taxon>
        <taxon>Placobranchoidea</taxon>
        <taxon>Plakobranchidae</taxon>
        <taxon>Elysia</taxon>
    </lineage>
</organism>
<dbReference type="EMBL" id="JAWDGP010002724">
    <property type="protein sequence ID" value="KAK3780461.1"/>
    <property type="molecule type" value="Genomic_DNA"/>
</dbReference>
<feature type="region of interest" description="Disordered" evidence="1">
    <location>
        <begin position="21"/>
        <end position="71"/>
    </location>
</feature>
<dbReference type="AlphaFoldDB" id="A0AAE1A4S0"/>
<gene>
    <name evidence="2" type="ORF">RRG08_024311</name>
</gene>
<keyword evidence="3" id="KW-1185">Reference proteome</keyword>
<reference evidence="2" key="1">
    <citation type="journal article" date="2023" name="G3 (Bethesda)">
        <title>A reference genome for the long-term kleptoplast-retaining sea slug Elysia crispata morphotype clarki.</title>
        <authorList>
            <person name="Eastman K.E."/>
            <person name="Pendleton A.L."/>
            <person name="Shaikh M.A."/>
            <person name="Suttiyut T."/>
            <person name="Ogas R."/>
            <person name="Tomko P."/>
            <person name="Gavelis G."/>
            <person name="Widhalm J.R."/>
            <person name="Wisecaver J.H."/>
        </authorList>
    </citation>
    <scope>NUCLEOTIDE SEQUENCE</scope>
    <source>
        <strain evidence="2">ECLA1</strain>
    </source>
</reference>
<accession>A0AAE1A4S0</accession>
<proteinExistence type="predicted"/>
<evidence type="ECO:0000313" key="3">
    <source>
        <dbReference type="Proteomes" id="UP001283361"/>
    </source>
</evidence>
<evidence type="ECO:0000313" key="2">
    <source>
        <dbReference type="EMBL" id="KAK3780461.1"/>
    </source>
</evidence>
<sequence>MGETTLACTTRSVNWILGAAGRSIDTRQTEATGGPRRGQAGEISGPWGQQQTRLWRGRYRSNKRSRSFRLT</sequence>